<evidence type="ECO:0000256" key="5">
    <source>
        <dbReference type="ARBA" id="ARBA00022840"/>
    </source>
</evidence>
<dbReference type="GO" id="GO:0005737">
    <property type="term" value="C:cytoplasm"/>
    <property type="evidence" value="ECO:0007669"/>
    <property type="project" value="TreeGrafter"/>
</dbReference>
<evidence type="ECO:0000313" key="9">
    <source>
        <dbReference type="EMBL" id="CAJ1408248.1"/>
    </source>
</evidence>
<dbReference type="AlphaFoldDB" id="A0AA36NLX0"/>
<accession>A0AA36NLX0</accession>
<sequence length="293" mass="32247">MTDNREDGSEWKVLDKAGGAHEPMMINLEGTRVLKQLEADRTREAFAYQELSKTALGAFLCPFYGVKRLNESEYMELGSAYAGMQGPTATMDIKIGKKTWEDDASPAKVAKESKKFDEVYSQSSAMDGFRVAGMKAGALVLNSGNLKARFSLRTEEFGGWLLPAFLAGPPGFGPLPAGNAGLSKPDNQNCDIDRVAAVEMLQKIKAISAAAESGFNGTLRASSLLFTREMRLGGRWAIHLIDLAHYSQPSENVGIRDDNFCDGLRNFVQMWEMWCNDRPGQWCPPRLCCGARK</sequence>
<keyword evidence="4 8" id="KW-0418">Kinase</keyword>
<dbReference type="GO" id="GO:0005634">
    <property type="term" value="C:nucleus"/>
    <property type="evidence" value="ECO:0007669"/>
    <property type="project" value="TreeGrafter"/>
</dbReference>
<dbReference type="InterPro" id="IPR038286">
    <property type="entry name" value="IPK_sf"/>
</dbReference>
<protein>
    <recommendedName>
        <fullName evidence="8">Kinase</fullName>
        <ecNumber evidence="8">2.7.-.-</ecNumber>
    </recommendedName>
</protein>
<evidence type="ECO:0000256" key="8">
    <source>
        <dbReference type="RuleBase" id="RU363090"/>
    </source>
</evidence>
<dbReference type="GO" id="GO:0051765">
    <property type="term" value="F:inositol tetrakisphosphate kinase activity"/>
    <property type="evidence" value="ECO:0007669"/>
    <property type="project" value="TreeGrafter"/>
</dbReference>
<proteinExistence type="inferred from homology"/>
<dbReference type="PANTHER" id="PTHR12400">
    <property type="entry name" value="INOSITOL POLYPHOSPHATE KINASE"/>
    <property type="match status" value="1"/>
</dbReference>
<dbReference type="Gene3D" id="3.30.470.160">
    <property type="entry name" value="Inositol polyphosphate kinase"/>
    <property type="match status" value="1"/>
</dbReference>
<dbReference type="GO" id="GO:0032958">
    <property type="term" value="P:inositol phosphate biosynthetic process"/>
    <property type="evidence" value="ECO:0007669"/>
    <property type="project" value="InterPro"/>
</dbReference>
<reference evidence="9" key="1">
    <citation type="submission" date="2023-08" db="EMBL/GenBank/DDBJ databases">
        <authorList>
            <person name="Chen Y."/>
            <person name="Shah S."/>
            <person name="Dougan E. K."/>
            <person name="Thang M."/>
            <person name="Chan C."/>
        </authorList>
    </citation>
    <scope>NUCLEOTIDE SEQUENCE</scope>
</reference>
<evidence type="ECO:0000256" key="1">
    <source>
        <dbReference type="ARBA" id="ARBA00007374"/>
    </source>
</evidence>
<dbReference type="Proteomes" id="UP001178507">
    <property type="component" value="Unassembled WGS sequence"/>
</dbReference>
<evidence type="ECO:0000256" key="4">
    <source>
        <dbReference type="ARBA" id="ARBA00022777"/>
    </source>
</evidence>
<evidence type="ECO:0000256" key="3">
    <source>
        <dbReference type="ARBA" id="ARBA00022741"/>
    </source>
</evidence>
<evidence type="ECO:0000256" key="6">
    <source>
        <dbReference type="ARBA" id="ARBA00036164"/>
    </source>
</evidence>
<name>A0AA36NLX0_9DINO</name>
<dbReference type="InterPro" id="IPR005522">
    <property type="entry name" value="IPK"/>
</dbReference>
<comment type="catalytic activity">
    <reaction evidence="7">
        <text>1D-myo-inositol 1,3,4,6-tetrakisphosphate + ATP = 1D-myo-inositol 1,3,4,5,6-pentakisphosphate + ADP + H(+)</text>
        <dbReference type="Rhea" id="RHEA:12717"/>
        <dbReference type="ChEBI" id="CHEBI:15378"/>
        <dbReference type="ChEBI" id="CHEBI:30616"/>
        <dbReference type="ChEBI" id="CHEBI:57660"/>
        <dbReference type="ChEBI" id="CHEBI:57733"/>
        <dbReference type="ChEBI" id="CHEBI:456216"/>
        <dbReference type="EC" id="2.7.1.140"/>
    </reaction>
</comment>
<keyword evidence="10" id="KW-1185">Reference proteome</keyword>
<keyword evidence="3" id="KW-0547">Nucleotide-binding</keyword>
<dbReference type="SUPFAM" id="SSF56104">
    <property type="entry name" value="SAICAR synthase-like"/>
    <property type="match status" value="1"/>
</dbReference>
<organism evidence="9 10">
    <name type="scientific">Effrenium voratum</name>
    <dbReference type="NCBI Taxonomy" id="2562239"/>
    <lineage>
        <taxon>Eukaryota</taxon>
        <taxon>Sar</taxon>
        <taxon>Alveolata</taxon>
        <taxon>Dinophyceae</taxon>
        <taxon>Suessiales</taxon>
        <taxon>Symbiodiniaceae</taxon>
        <taxon>Effrenium</taxon>
    </lineage>
</organism>
<keyword evidence="2 8" id="KW-0808">Transferase</keyword>
<comment type="similarity">
    <text evidence="1 8">Belongs to the inositol phosphokinase (IPK) family.</text>
</comment>
<gene>
    <name evidence="9" type="ORF">EVOR1521_LOCUS29735</name>
</gene>
<keyword evidence="5" id="KW-0067">ATP-binding</keyword>
<dbReference type="GO" id="GO:0005524">
    <property type="term" value="F:ATP binding"/>
    <property type="evidence" value="ECO:0007669"/>
    <property type="project" value="UniProtKB-KW"/>
</dbReference>
<dbReference type="EC" id="2.7.-.-" evidence="8"/>
<dbReference type="EMBL" id="CAUJNA010003711">
    <property type="protein sequence ID" value="CAJ1408248.1"/>
    <property type="molecule type" value="Genomic_DNA"/>
</dbReference>
<evidence type="ECO:0000256" key="7">
    <source>
        <dbReference type="ARBA" id="ARBA00036525"/>
    </source>
</evidence>
<dbReference type="Pfam" id="PF03770">
    <property type="entry name" value="IPK"/>
    <property type="match status" value="2"/>
</dbReference>
<comment type="catalytic activity">
    <reaction evidence="6">
        <text>1D-myo-inositol 1,4,5-trisphosphate + 2 ATP = 1D-myo-inositol 1,3,4,5,6-pentakisphosphate + 2 ADP + 2 H(+)</text>
        <dbReference type="Rhea" id="RHEA:32359"/>
        <dbReference type="ChEBI" id="CHEBI:15378"/>
        <dbReference type="ChEBI" id="CHEBI:30616"/>
        <dbReference type="ChEBI" id="CHEBI:57733"/>
        <dbReference type="ChEBI" id="CHEBI:203600"/>
        <dbReference type="ChEBI" id="CHEBI:456216"/>
        <dbReference type="EC" id="2.7.1.151"/>
    </reaction>
</comment>
<comment type="caution">
    <text evidence="9">The sequence shown here is derived from an EMBL/GenBank/DDBJ whole genome shotgun (WGS) entry which is preliminary data.</text>
</comment>
<dbReference type="PANTHER" id="PTHR12400:SF51">
    <property type="entry name" value="INOSITOL POLYPHOSPHATE MULTIKINASE"/>
    <property type="match status" value="1"/>
</dbReference>
<evidence type="ECO:0000256" key="2">
    <source>
        <dbReference type="ARBA" id="ARBA00022679"/>
    </source>
</evidence>
<dbReference type="GO" id="GO:0008440">
    <property type="term" value="F:inositol-1,4,5-trisphosphate 3-kinase activity"/>
    <property type="evidence" value="ECO:0007669"/>
    <property type="project" value="TreeGrafter"/>
</dbReference>
<evidence type="ECO:0000313" key="10">
    <source>
        <dbReference type="Proteomes" id="UP001178507"/>
    </source>
</evidence>